<organism evidence="2 3">
    <name type="scientific">Afipia felis</name>
    <name type="common">Cat scratch disease bacillus</name>
    <dbReference type="NCBI Taxonomy" id="1035"/>
    <lineage>
        <taxon>Bacteria</taxon>
        <taxon>Pseudomonadati</taxon>
        <taxon>Pseudomonadota</taxon>
        <taxon>Alphaproteobacteria</taxon>
        <taxon>Hyphomicrobiales</taxon>
        <taxon>Nitrobacteraceae</taxon>
        <taxon>Afipia</taxon>
    </lineage>
</organism>
<evidence type="ECO:0008006" key="4">
    <source>
        <dbReference type="Google" id="ProtNLM"/>
    </source>
</evidence>
<keyword evidence="1" id="KW-0812">Transmembrane</keyword>
<dbReference type="STRING" id="1035.BN961_03497"/>
<keyword evidence="3" id="KW-1185">Reference proteome</keyword>
<dbReference type="OrthoDB" id="7285394at2"/>
<gene>
    <name evidence="2" type="ORF">BN961_03497</name>
</gene>
<dbReference type="InterPro" id="IPR024399">
    <property type="entry name" value="DUF2628"/>
</dbReference>
<comment type="caution">
    <text evidence="2">The sequence shown here is derived from an EMBL/GenBank/DDBJ whole genome shotgun (WGS) entry which is preliminary data.</text>
</comment>
<keyword evidence="1" id="KW-1133">Transmembrane helix</keyword>
<evidence type="ECO:0000256" key="1">
    <source>
        <dbReference type="SAM" id="Phobius"/>
    </source>
</evidence>
<evidence type="ECO:0000313" key="2">
    <source>
        <dbReference type="EMBL" id="CEG10063.1"/>
    </source>
</evidence>
<evidence type="ECO:0000313" key="3">
    <source>
        <dbReference type="Proteomes" id="UP000035762"/>
    </source>
</evidence>
<dbReference type="AlphaFoldDB" id="A0A090N8G8"/>
<keyword evidence="1" id="KW-0472">Membrane</keyword>
<dbReference type="EMBL" id="CCAZ020000002">
    <property type="protein sequence ID" value="CEG10063.1"/>
    <property type="molecule type" value="Genomic_DNA"/>
</dbReference>
<proteinExistence type="predicted"/>
<name>A0A090N8G8_AFIFE</name>
<reference evidence="2 3" key="1">
    <citation type="journal article" date="2014" name="Genome Announc.">
        <title>Genome Sequence of Afipia felis Strain 76713, Isolated in Hospital Water Using an Amoeba Co-Culture Procedure.</title>
        <authorList>
            <person name="Benamar S."/>
            <person name="La Scola B."/>
            <person name="Croce O."/>
        </authorList>
    </citation>
    <scope>NUCLEOTIDE SEQUENCE [LARGE SCALE GENOMIC DNA]</scope>
    <source>
        <strain evidence="2 3">76713</strain>
    </source>
</reference>
<protein>
    <recommendedName>
        <fullName evidence="4">DUF2628 domain-containing protein</fullName>
    </recommendedName>
</protein>
<dbReference type="RefSeq" id="WP_048757744.1">
    <property type="nucleotide sequence ID" value="NZ_CCAZ020000002.1"/>
</dbReference>
<dbReference type="Pfam" id="PF10947">
    <property type="entry name" value="DUF2628"/>
    <property type="match status" value="1"/>
</dbReference>
<feature type="transmembrane region" description="Helical" evidence="1">
    <location>
        <begin position="73"/>
        <end position="93"/>
    </location>
</feature>
<dbReference type="Proteomes" id="UP000035762">
    <property type="component" value="Unassembled WGS sequence"/>
</dbReference>
<sequence>MPVYTVHAPKSLGNDVRAEPEKVVFVRDGFHVWAFLLGFIWLIYRRLWLVLLGYIVVQIGAEIMLRLAHASSFAHFVVMLVIALFLGSEAGSLRRWTLSRRRWQQIGLVAADDEEAAERRFFEQISQDGFAYPAKTSSAVPMPRSSIVAQDAAGFFPMPDGSR</sequence>
<accession>A0A090N8G8</accession>